<accession>H8K2F5</accession>
<evidence type="ECO:0000313" key="1">
    <source>
        <dbReference type="EMBL" id="AFC69997.1"/>
    </source>
</evidence>
<sequence>MGYLKKIEEIDIQIEEHYKDLVPKGNEVIKDDSKRSRSNRPKFNLKQELYKMTGIDFSTIPGLNVLSKQSYLKSARICRNGSQKTIFLHGWV</sequence>
<reference evidence="2" key="1">
    <citation type="submission" date="2012-02" db="EMBL/GenBank/DDBJ databases">
        <title>Complete genome sequence of Candidatus Rickettsia amblyommii strain GAT-30V.</title>
        <authorList>
            <person name="Johnson S.L."/>
            <person name="Munk A.C."/>
            <person name="Han S."/>
            <person name="Bruce D.C."/>
            <person name="Dasch G.A."/>
        </authorList>
    </citation>
    <scope>NUCLEOTIDE SEQUENCE [LARGE SCALE GENOMIC DNA]</scope>
    <source>
        <strain evidence="2">GAT-30V</strain>
    </source>
</reference>
<organism evidence="1 2">
    <name type="scientific">Rickettsia amblyommatis (strain GAT-30V)</name>
    <name type="common">Rickettsia amblyommii</name>
    <dbReference type="NCBI Taxonomy" id="1105111"/>
    <lineage>
        <taxon>Bacteria</taxon>
        <taxon>Pseudomonadati</taxon>
        <taxon>Pseudomonadota</taxon>
        <taxon>Alphaproteobacteria</taxon>
        <taxon>Rickettsiales</taxon>
        <taxon>Rickettsiaceae</taxon>
        <taxon>Rickettsieae</taxon>
        <taxon>Rickettsia</taxon>
        <taxon>spotted fever group</taxon>
    </lineage>
</organism>
<gene>
    <name evidence="1" type="ordered locus">MCE_05775</name>
</gene>
<proteinExistence type="predicted"/>
<dbReference type="Proteomes" id="UP000008005">
    <property type="component" value="Chromosome"/>
</dbReference>
<dbReference type="STRING" id="1105111.MCE_05775"/>
<protein>
    <submittedName>
        <fullName evidence="1">Transposase</fullName>
    </submittedName>
</protein>
<name>H8K2F5_RICAG</name>
<dbReference type="AlphaFoldDB" id="H8K2F5"/>
<reference evidence="1 2" key="2">
    <citation type="journal article" date="2016" name="Int. J. Syst. Evol. Microbiol.">
        <title>Rickettsia amblyommatis sp. nov., a spotted fever group Rickettsia associated with multiple species of Amblyomma ticks in North, Central and South America.</title>
        <authorList>
            <person name="Karpathy S.E."/>
            <person name="Slater K.S."/>
            <person name="Goldsmith C.S."/>
            <person name="Nicholson W.L."/>
            <person name="Paddock C.D."/>
        </authorList>
    </citation>
    <scope>NUCLEOTIDE SEQUENCE [LARGE SCALE GENOMIC DNA]</scope>
    <source>
        <strain evidence="1 2">GAT-30V</strain>
    </source>
</reference>
<dbReference type="KEGG" id="ram:MCE_05775"/>
<dbReference type="HOGENOM" id="CLU_2411291_0_0_5"/>
<evidence type="ECO:0000313" key="2">
    <source>
        <dbReference type="Proteomes" id="UP000008005"/>
    </source>
</evidence>
<dbReference type="EMBL" id="CP003334">
    <property type="protein sequence ID" value="AFC69997.1"/>
    <property type="molecule type" value="Genomic_DNA"/>
</dbReference>